<evidence type="ECO:0000313" key="1">
    <source>
        <dbReference type="EMBL" id="JAH72064.1"/>
    </source>
</evidence>
<proteinExistence type="predicted"/>
<reference evidence="1" key="2">
    <citation type="journal article" date="2015" name="Fish Shellfish Immunol.">
        <title>Early steps in the European eel (Anguilla anguilla)-Vibrio vulnificus interaction in the gills: Role of the RtxA13 toxin.</title>
        <authorList>
            <person name="Callol A."/>
            <person name="Pajuelo D."/>
            <person name="Ebbesson L."/>
            <person name="Teles M."/>
            <person name="MacKenzie S."/>
            <person name="Amaro C."/>
        </authorList>
    </citation>
    <scope>NUCLEOTIDE SEQUENCE</scope>
</reference>
<reference evidence="1" key="1">
    <citation type="submission" date="2014-11" db="EMBL/GenBank/DDBJ databases">
        <authorList>
            <person name="Amaro Gonzalez C."/>
        </authorList>
    </citation>
    <scope>NUCLEOTIDE SEQUENCE</scope>
</reference>
<dbReference type="EMBL" id="GBXM01036513">
    <property type="protein sequence ID" value="JAH72064.1"/>
    <property type="molecule type" value="Transcribed_RNA"/>
</dbReference>
<accession>A0A0E9V1Q2</accession>
<name>A0A0E9V1Q2_ANGAN</name>
<protein>
    <submittedName>
        <fullName evidence="1">Uncharacterized protein</fullName>
    </submittedName>
</protein>
<organism evidence="1">
    <name type="scientific">Anguilla anguilla</name>
    <name type="common">European freshwater eel</name>
    <name type="synonym">Muraena anguilla</name>
    <dbReference type="NCBI Taxonomy" id="7936"/>
    <lineage>
        <taxon>Eukaryota</taxon>
        <taxon>Metazoa</taxon>
        <taxon>Chordata</taxon>
        <taxon>Craniata</taxon>
        <taxon>Vertebrata</taxon>
        <taxon>Euteleostomi</taxon>
        <taxon>Actinopterygii</taxon>
        <taxon>Neopterygii</taxon>
        <taxon>Teleostei</taxon>
        <taxon>Anguilliformes</taxon>
        <taxon>Anguillidae</taxon>
        <taxon>Anguilla</taxon>
    </lineage>
</organism>
<sequence>MIIVELLPFLNIITPFEGSKSNWKIGCSSVSLPAVSLPH</sequence>
<dbReference type="AlphaFoldDB" id="A0A0E9V1Q2"/>